<sequence length="199" mass="21420">MNAFLEIRGLGFAWPGQAPLFAHLNASLTPGLALLSGDEQRGKTTLLRLLAAEIRPQAGAMQLAGQDIGGALAGLRPDMTRPDLDTVVVADWLRTQVPEGPARDRLDEHIDGLSLGEHLHKGFYMLSAGGRRKVGLAAAMALQPPLTLLDQPFAALDLASIRYLSDWLREQSLATDRLVLLADYEAPANLAIAQRIDLG</sequence>
<dbReference type="InterPro" id="IPR027417">
    <property type="entry name" value="P-loop_NTPase"/>
</dbReference>
<evidence type="ECO:0000256" key="2">
    <source>
        <dbReference type="ARBA" id="ARBA00022448"/>
    </source>
</evidence>
<reference evidence="4 5" key="1">
    <citation type="submission" date="2019-03" db="EMBL/GenBank/DDBJ databases">
        <authorList>
            <person name="Sebastian G."/>
            <person name="Baumann P."/>
            <person name="Ruckert C."/>
            <person name="Kalinowski J."/>
            <person name="Nebel B."/>
            <person name="Takors R."/>
            <person name="Blombach B."/>
        </authorList>
    </citation>
    <scope>NUCLEOTIDE SEQUENCE [LARGE SCALE GENOMIC DNA]</scope>
    <source>
        <strain evidence="4 5">DSM 1084</strain>
    </source>
</reference>
<protein>
    <submittedName>
        <fullName evidence="4">Cobalt import ATP-binding protein CbiO</fullName>
        <ecNumber evidence="4">3.6.3.-</ecNumber>
    </submittedName>
</protein>
<dbReference type="InterPro" id="IPR050166">
    <property type="entry name" value="ABC_transporter_ATP-bind"/>
</dbReference>
<dbReference type="EC" id="3.6.3.-" evidence="4"/>
<keyword evidence="4" id="KW-0067">ATP-binding</keyword>
<keyword evidence="2" id="KW-0813">Transport</keyword>
<organism evidence="4 5">
    <name type="scientific">Hydrogenophaga pseudoflava</name>
    <name type="common">Pseudomonas carboxydoflava</name>
    <dbReference type="NCBI Taxonomy" id="47421"/>
    <lineage>
        <taxon>Bacteria</taxon>
        <taxon>Pseudomonadati</taxon>
        <taxon>Pseudomonadota</taxon>
        <taxon>Betaproteobacteria</taxon>
        <taxon>Burkholderiales</taxon>
        <taxon>Comamonadaceae</taxon>
        <taxon>Hydrogenophaga</taxon>
    </lineage>
</organism>
<comment type="similarity">
    <text evidence="1">Belongs to the ABC transporter superfamily.</text>
</comment>
<dbReference type="SUPFAM" id="SSF52540">
    <property type="entry name" value="P-loop containing nucleoside triphosphate hydrolases"/>
    <property type="match status" value="1"/>
</dbReference>
<evidence type="ECO:0000313" key="5">
    <source>
        <dbReference type="Proteomes" id="UP000293912"/>
    </source>
</evidence>
<dbReference type="GO" id="GO:0005524">
    <property type="term" value="F:ATP binding"/>
    <property type="evidence" value="ECO:0007669"/>
    <property type="project" value="UniProtKB-KW"/>
</dbReference>
<dbReference type="RefSeq" id="WP_066154126.1">
    <property type="nucleotide sequence ID" value="NZ_CP037867.1"/>
</dbReference>
<dbReference type="PROSITE" id="PS50893">
    <property type="entry name" value="ABC_TRANSPORTER_2"/>
    <property type="match status" value="1"/>
</dbReference>
<dbReference type="EMBL" id="CP037867">
    <property type="protein sequence ID" value="QBM28169.1"/>
    <property type="molecule type" value="Genomic_DNA"/>
</dbReference>
<gene>
    <name evidence="4" type="primary">cbiO</name>
    <name evidence="4" type="ORF">HPF_10765</name>
</gene>
<dbReference type="AlphaFoldDB" id="A0A4P6WZM7"/>
<dbReference type="GO" id="GO:0016887">
    <property type="term" value="F:ATP hydrolysis activity"/>
    <property type="evidence" value="ECO:0007669"/>
    <property type="project" value="InterPro"/>
</dbReference>
<keyword evidence="5" id="KW-1185">Reference proteome</keyword>
<dbReference type="Gene3D" id="3.40.50.300">
    <property type="entry name" value="P-loop containing nucleotide triphosphate hydrolases"/>
    <property type="match status" value="1"/>
</dbReference>
<dbReference type="Proteomes" id="UP000293912">
    <property type="component" value="Chromosome"/>
</dbReference>
<dbReference type="PANTHER" id="PTHR42788:SF19">
    <property type="entry name" value="ALIPHATIC SULFONATES IMPORT ATP-BINDING PROTEIN SSUB 2"/>
    <property type="match status" value="1"/>
</dbReference>
<keyword evidence="4" id="KW-0378">Hydrolase</keyword>
<dbReference type="PANTHER" id="PTHR42788">
    <property type="entry name" value="TAURINE IMPORT ATP-BINDING PROTEIN-RELATED"/>
    <property type="match status" value="1"/>
</dbReference>
<accession>A0A4P6WZM7</accession>
<proteinExistence type="inferred from homology"/>
<feature type="domain" description="ABC transporter" evidence="3">
    <location>
        <begin position="5"/>
        <end position="196"/>
    </location>
</feature>
<evidence type="ECO:0000313" key="4">
    <source>
        <dbReference type="EMBL" id="QBM28169.1"/>
    </source>
</evidence>
<evidence type="ECO:0000256" key="1">
    <source>
        <dbReference type="ARBA" id="ARBA00005417"/>
    </source>
</evidence>
<dbReference type="InterPro" id="IPR003439">
    <property type="entry name" value="ABC_transporter-like_ATP-bd"/>
</dbReference>
<keyword evidence="4" id="KW-0547">Nucleotide-binding</keyword>
<evidence type="ECO:0000259" key="3">
    <source>
        <dbReference type="PROSITE" id="PS50893"/>
    </source>
</evidence>
<dbReference type="Pfam" id="PF00005">
    <property type="entry name" value="ABC_tran"/>
    <property type="match status" value="1"/>
</dbReference>
<name>A0A4P6WZM7_HYDPS</name>
<dbReference type="KEGG" id="hpse:HPF_10765"/>